<dbReference type="PROSITE" id="PS00463">
    <property type="entry name" value="ZN2_CY6_FUNGAL_1"/>
    <property type="match status" value="1"/>
</dbReference>
<evidence type="ECO:0000313" key="6">
    <source>
        <dbReference type="EMBL" id="KAI1874438.1"/>
    </source>
</evidence>
<dbReference type="CDD" id="cd12148">
    <property type="entry name" value="fungal_TF_MHR"/>
    <property type="match status" value="1"/>
</dbReference>
<sequence>MSDQTSPESNVPQGRPRPPPNRRRDKPQLSCDLCRRRKLKCNRLYPCENCAKRGLDSQCTFPGPATRSTARQRSRDANESSNVYDRLRQLESQLARIHRPSPTPTRHVPGPAATPTESGTSTNVNTPSGADNNFPPEGLPFSGPTLQGPGSVYVDCSHWSSILRGVSELRPESCTRPQYSISSLSNEKDLQQPPGPLLLYGCRPVATKQELLDAIPPKAETDRLIAHYFNALDLSSAMLRRPGFAKEYGRFWDNPAGTPVLWLSLLFGMLCIAMQFRQGNPENTTCPEERSGESVAKYKEKVVQSLLLGRYTQGGPYVIEALVHYLAIEHLSRPDADSGVWIVVGILVNLAMRMGYHRDPSYFDGITPHDAEMRRRLWIAIYVLGCAISEHMGMPHLIKNVDDVKEPRNLLDTDFDEFTVELPPARSDKEPTPMLYCLAKFRSLKVSNLINDLVTSRQRYSYAEVMEVDAKLSEAHSNIPVCYKWRSLSESVTDPPIVICRRLYLEILHLKARIVLHIRHVLPTQHQQDFAYSRRVIADALCESMKFHHIMDEETRPTGQLFQSRWRFSAIVNQNFLLTTIAMCFFLRHNKSEIGRARLEEIKRLCRQSQGIWIRSSRTSKEASKAAEALKVLLDNWDNPVESARGAGAPVLKDPTLDSWASTTYTDVSGGLEMPFSYFSLFDELEMTSFASETPDHLLVPPVTGQSSDYLTSAQWYAHRQES</sequence>
<dbReference type="SMART" id="SM00906">
    <property type="entry name" value="Fungal_trans"/>
    <property type="match status" value="1"/>
</dbReference>
<organism evidence="6 7">
    <name type="scientific">Neoarthrinium moseri</name>
    <dbReference type="NCBI Taxonomy" id="1658444"/>
    <lineage>
        <taxon>Eukaryota</taxon>
        <taxon>Fungi</taxon>
        <taxon>Dikarya</taxon>
        <taxon>Ascomycota</taxon>
        <taxon>Pezizomycotina</taxon>
        <taxon>Sordariomycetes</taxon>
        <taxon>Xylariomycetidae</taxon>
        <taxon>Amphisphaeriales</taxon>
        <taxon>Apiosporaceae</taxon>
        <taxon>Neoarthrinium</taxon>
    </lineage>
</organism>
<dbReference type="GO" id="GO:0005634">
    <property type="term" value="C:nucleus"/>
    <property type="evidence" value="ECO:0007669"/>
    <property type="project" value="UniProtKB-SubCell"/>
</dbReference>
<evidence type="ECO:0000256" key="3">
    <source>
        <dbReference type="ARBA" id="ARBA00023242"/>
    </source>
</evidence>
<reference evidence="6" key="1">
    <citation type="submission" date="2021-03" db="EMBL/GenBank/DDBJ databases">
        <title>Revisited historic fungal species revealed as producer of novel bioactive compounds through whole genome sequencing and comparative genomics.</title>
        <authorList>
            <person name="Vignolle G.A."/>
            <person name="Hochenegger N."/>
            <person name="Mach R.L."/>
            <person name="Mach-Aigner A.R."/>
            <person name="Javad Rahimi M."/>
            <person name="Salim K.A."/>
            <person name="Chan C.M."/>
            <person name="Lim L.B.L."/>
            <person name="Cai F."/>
            <person name="Druzhinina I.S."/>
            <person name="U'Ren J.M."/>
            <person name="Derntl C."/>
        </authorList>
    </citation>
    <scope>NUCLEOTIDE SEQUENCE</scope>
    <source>
        <strain evidence="6">TUCIM 5799</strain>
    </source>
</reference>
<dbReference type="GO" id="GO:0006351">
    <property type="term" value="P:DNA-templated transcription"/>
    <property type="evidence" value="ECO:0007669"/>
    <property type="project" value="InterPro"/>
</dbReference>
<dbReference type="SMART" id="SM00066">
    <property type="entry name" value="GAL4"/>
    <property type="match status" value="1"/>
</dbReference>
<evidence type="ECO:0000256" key="4">
    <source>
        <dbReference type="SAM" id="MobiDB-lite"/>
    </source>
</evidence>
<dbReference type="SUPFAM" id="SSF57701">
    <property type="entry name" value="Zn2/Cys6 DNA-binding domain"/>
    <property type="match status" value="1"/>
</dbReference>
<dbReference type="InterPro" id="IPR001138">
    <property type="entry name" value="Zn2Cys6_DnaBD"/>
</dbReference>
<keyword evidence="2" id="KW-0479">Metal-binding</keyword>
<name>A0A9P9WQ09_9PEZI</name>
<feature type="compositionally biased region" description="Polar residues" evidence="4">
    <location>
        <begin position="1"/>
        <end position="11"/>
    </location>
</feature>
<dbReference type="Gene3D" id="4.10.240.10">
    <property type="entry name" value="Zn(2)-C6 fungal-type DNA-binding domain"/>
    <property type="match status" value="1"/>
</dbReference>
<evidence type="ECO:0000313" key="7">
    <source>
        <dbReference type="Proteomes" id="UP000829685"/>
    </source>
</evidence>
<evidence type="ECO:0000256" key="2">
    <source>
        <dbReference type="ARBA" id="ARBA00022723"/>
    </source>
</evidence>
<evidence type="ECO:0000259" key="5">
    <source>
        <dbReference type="PROSITE" id="PS50048"/>
    </source>
</evidence>
<keyword evidence="7" id="KW-1185">Reference proteome</keyword>
<dbReference type="InterPro" id="IPR036864">
    <property type="entry name" value="Zn2-C6_fun-type_DNA-bd_sf"/>
</dbReference>
<feature type="region of interest" description="Disordered" evidence="4">
    <location>
        <begin position="58"/>
        <end position="84"/>
    </location>
</feature>
<protein>
    <recommendedName>
        <fullName evidence="5">Zn(2)-C6 fungal-type domain-containing protein</fullName>
    </recommendedName>
</protein>
<dbReference type="InterPro" id="IPR007219">
    <property type="entry name" value="XnlR_reg_dom"/>
</dbReference>
<dbReference type="AlphaFoldDB" id="A0A9P9WQ09"/>
<dbReference type="InterPro" id="IPR050613">
    <property type="entry name" value="Sec_Metabolite_Reg"/>
</dbReference>
<keyword evidence="3" id="KW-0539">Nucleus</keyword>
<dbReference type="CDD" id="cd00067">
    <property type="entry name" value="GAL4"/>
    <property type="match status" value="1"/>
</dbReference>
<dbReference type="GO" id="GO:0003677">
    <property type="term" value="F:DNA binding"/>
    <property type="evidence" value="ECO:0007669"/>
    <property type="project" value="InterPro"/>
</dbReference>
<dbReference type="Proteomes" id="UP000829685">
    <property type="component" value="Unassembled WGS sequence"/>
</dbReference>
<dbReference type="PANTHER" id="PTHR31001:SF74">
    <property type="entry name" value="ZN(II)2CYS6 TRANSCRIPTION FACTOR (EUROFUNG)"/>
    <property type="match status" value="1"/>
</dbReference>
<feature type="domain" description="Zn(2)-C6 fungal-type" evidence="5">
    <location>
        <begin position="30"/>
        <end position="61"/>
    </location>
</feature>
<feature type="compositionally biased region" description="Polar residues" evidence="4">
    <location>
        <begin position="115"/>
        <end position="131"/>
    </location>
</feature>
<dbReference type="GO" id="GO:0008270">
    <property type="term" value="F:zinc ion binding"/>
    <property type="evidence" value="ECO:0007669"/>
    <property type="project" value="InterPro"/>
</dbReference>
<dbReference type="EMBL" id="JAFIMR010000009">
    <property type="protein sequence ID" value="KAI1874438.1"/>
    <property type="molecule type" value="Genomic_DNA"/>
</dbReference>
<dbReference type="Pfam" id="PF00172">
    <property type="entry name" value="Zn_clus"/>
    <property type="match status" value="1"/>
</dbReference>
<accession>A0A9P9WQ09</accession>
<feature type="region of interest" description="Disordered" evidence="4">
    <location>
        <begin position="98"/>
        <end position="136"/>
    </location>
</feature>
<comment type="subcellular location">
    <subcellularLocation>
        <location evidence="1">Nucleus</location>
    </subcellularLocation>
</comment>
<feature type="region of interest" description="Disordered" evidence="4">
    <location>
        <begin position="1"/>
        <end position="29"/>
    </location>
</feature>
<gene>
    <name evidence="6" type="ORF">JX265_004646</name>
</gene>
<evidence type="ECO:0000256" key="1">
    <source>
        <dbReference type="ARBA" id="ARBA00004123"/>
    </source>
</evidence>
<dbReference type="PROSITE" id="PS50048">
    <property type="entry name" value="ZN2_CY6_FUNGAL_2"/>
    <property type="match status" value="1"/>
</dbReference>
<comment type="caution">
    <text evidence="6">The sequence shown here is derived from an EMBL/GenBank/DDBJ whole genome shotgun (WGS) entry which is preliminary data.</text>
</comment>
<dbReference type="PANTHER" id="PTHR31001">
    <property type="entry name" value="UNCHARACTERIZED TRANSCRIPTIONAL REGULATORY PROTEIN"/>
    <property type="match status" value="1"/>
</dbReference>
<proteinExistence type="predicted"/>
<dbReference type="GO" id="GO:0000981">
    <property type="term" value="F:DNA-binding transcription factor activity, RNA polymerase II-specific"/>
    <property type="evidence" value="ECO:0007669"/>
    <property type="project" value="InterPro"/>
</dbReference>
<dbReference type="Pfam" id="PF04082">
    <property type="entry name" value="Fungal_trans"/>
    <property type="match status" value="1"/>
</dbReference>